<dbReference type="Proteomes" id="UP000006038">
    <property type="component" value="Unassembled WGS sequence"/>
</dbReference>
<dbReference type="EnsemblPlants" id="OB0220G10020.1">
    <property type="protein sequence ID" value="OB0220G10020.1"/>
    <property type="gene ID" value="OB0220G10020"/>
</dbReference>
<keyword evidence="2" id="KW-1185">Reference proteome</keyword>
<organism evidence="1">
    <name type="scientific">Oryza brachyantha</name>
    <name type="common">malo sina</name>
    <dbReference type="NCBI Taxonomy" id="4533"/>
    <lineage>
        <taxon>Eukaryota</taxon>
        <taxon>Viridiplantae</taxon>
        <taxon>Streptophyta</taxon>
        <taxon>Embryophyta</taxon>
        <taxon>Tracheophyta</taxon>
        <taxon>Spermatophyta</taxon>
        <taxon>Magnoliopsida</taxon>
        <taxon>Liliopsida</taxon>
        <taxon>Poales</taxon>
        <taxon>Poaceae</taxon>
        <taxon>BOP clade</taxon>
        <taxon>Oryzoideae</taxon>
        <taxon>Oryzeae</taxon>
        <taxon>Oryzinae</taxon>
        <taxon>Oryza</taxon>
    </lineage>
</organism>
<dbReference type="HOGENOM" id="CLU_1285029_0_0_1"/>
<accession>J3L8I7</accession>
<name>J3L8I7_ORYBR</name>
<reference evidence="1" key="1">
    <citation type="submission" date="2015-06" db="UniProtKB">
        <authorList>
            <consortium name="EnsemblPlants"/>
        </authorList>
    </citation>
    <scope>IDENTIFICATION</scope>
</reference>
<dbReference type="Gramene" id="OB0220G10020.1">
    <property type="protein sequence ID" value="OB0220G10020.1"/>
    <property type="gene ID" value="OB0220G10020"/>
</dbReference>
<evidence type="ECO:0000313" key="1">
    <source>
        <dbReference type="EnsemblPlants" id="OB0220G10020.1"/>
    </source>
</evidence>
<proteinExistence type="predicted"/>
<sequence length="215" mass="23543">MAAPHRSSSMHPLIHLTIVAVPSGSGRHLHLGAPQHLQPLRHLLHRRPLVPGRAQALRGELREPLEHVHGRLVVDRREVTVEHAPELAPAERGEEHGGQGTLAAGAVVVDRLLPGGELHEDDAEAVDVALVGEVAVDEALRVEVAEGALHELDELALAHRPQRRRAEVGDLGVEPVVEQDVEGLHVAVQDRARRRGVQVRQRLRGLRRDLETEAK</sequence>
<evidence type="ECO:0000313" key="2">
    <source>
        <dbReference type="Proteomes" id="UP000006038"/>
    </source>
</evidence>
<dbReference type="AlphaFoldDB" id="J3L8I7"/>
<protein>
    <submittedName>
        <fullName evidence="1">Uncharacterized protein</fullName>
    </submittedName>
</protein>